<proteinExistence type="predicted"/>
<dbReference type="EMBL" id="M64097">
    <property type="protein sequence ID" value="AAA32383.1"/>
    <property type="molecule type" value="Genomic_DNA"/>
</dbReference>
<organism evidence="1">
    <name type="scientific">Escherichia phage Mu</name>
    <name type="common">Bacteriophage Mu</name>
    <dbReference type="NCBI Taxonomy" id="2681603"/>
    <lineage>
        <taxon>Viruses</taxon>
        <taxon>Duplodnaviria</taxon>
        <taxon>Heunggongvirae</taxon>
        <taxon>Uroviricota</taxon>
        <taxon>Caudoviricetes</taxon>
        <taxon>Muvirus</taxon>
        <taxon>Muvirus mu</taxon>
    </lineage>
</organism>
<reference evidence="1" key="1">
    <citation type="book" date="1987" name="Phage Mu" publisher="Cold Spring Harbor Laboratory" city="CSH, NY">
        <title>Sequence of the left end of Mu.</title>
        <editorList>
            <person name="Symonds N."/>
            <person name="Toussaint A."/>
            <person name="van de Putte P."/>
            <person name="Howe M.M."/>
        </editorList>
        <authorList>
            <person name="Priess H."/>
            <person name="Brauer B."/>
            <person name="Schmidt C."/>
            <person name="Kamp D."/>
        </authorList>
    </citation>
    <scope>NUCLEOTIDE SEQUENCE</scope>
</reference>
<dbReference type="Proteomes" id="UP000401936">
    <property type="component" value="Segment"/>
</dbReference>
<reference evidence="1" key="2">
    <citation type="journal article" date="1992" name="Mol. Microbiol.">
        <title>Escherichia coli integration host factor stabilizes bacteriophage Mu repressor interactions with operator DNA in vitro.</title>
        <authorList>
            <person name="Alazard R."/>
            <person name="Betermier M."/>
            <person name="Chandler M."/>
        </authorList>
    </citation>
    <scope>NUCLEOTIDE SEQUENCE [LARGE SCALE GENOMIC DNA]</scope>
</reference>
<name>Q38473_BPMU</name>
<organismHost>
    <name type="scientific">Enterobacteriaceae</name>
    <name type="common">enterobacteria</name>
    <dbReference type="NCBI Taxonomy" id="543"/>
</organismHost>
<sequence length="63" mass="7357">MKKPPLNKLLLRAGFLPELSVVLSMISTTGITSVFHKCCNAGWKNIMQWQNYLNRPALWKRRR</sequence>
<protein>
    <submittedName>
        <fullName evidence="1">Bacteriophage Mu left end</fullName>
    </submittedName>
</protein>
<reference evidence="1" key="3">
    <citation type="journal article" date="1992" name="Mol. Microbiol.">
        <title>Stabilization of bacteriophage Mu repressor-operator complexes by the Escherichia coli integration host factor protein.</title>
        <authorList>
            <person name="Gama M.J."/>
            <person name="Toussaint A."/>
            <person name="Higgins N.P."/>
        </authorList>
    </citation>
    <scope>NUCLEOTIDE SEQUENCE [LARGE SCALE GENOMIC DNA]</scope>
</reference>
<accession>Q38473</accession>
<evidence type="ECO:0000313" key="1">
    <source>
        <dbReference type="EMBL" id="AAA32383.1"/>
    </source>
</evidence>